<feature type="region of interest" description="Disordered" evidence="1">
    <location>
        <begin position="1"/>
        <end position="26"/>
    </location>
</feature>
<proteinExistence type="predicted"/>
<dbReference type="PANTHER" id="PTHR33085">
    <property type="entry name" value="OS12G0113100 PROTEIN-RELATED"/>
    <property type="match status" value="1"/>
</dbReference>
<gene>
    <name evidence="2" type="ORF">PVAP13_9KG468447</name>
</gene>
<reference evidence="2" key="1">
    <citation type="submission" date="2020-05" db="EMBL/GenBank/DDBJ databases">
        <title>WGS assembly of Panicum virgatum.</title>
        <authorList>
            <person name="Lovell J.T."/>
            <person name="Jenkins J."/>
            <person name="Shu S."/>
            <person name="Juenger T.E."/>
            <person name="Schmutz J."/>
        </authorList>
    </citation>
    <scope>NUCLEOTIDE SEQUENCE</scope>
    <source>
        <strain evidence="2">AP13</strain>
    </source>
</reference>
<dbReference type="Pfam" id="PF07893">
    <property type="entry name" value="DUF1668"/>
    <property type="match status" value="1"/>
</dbReference>
<sequence length="441" mass="49031">MSSIAGSHKTFEPQSTNPLTRTGFVRVGPHWGRMGARRKRRLNESPFNKGKEQHLYLLFDDWPRGYSIRKVNLSSNVFGSGEPPGWQMAARVSGGWEMVCTGDRRLPPAIFRFEAQRGLPMYFAAAFDSKILALQPTAPGTAMALASVLEHHVAIFDVRTRSCLFFPLPDPETSGADPIYIPAGGRLFALADGTFDWLDPPPLGTPANGEQAWEWSWFEIPDPPFKRRHVTSYAVHADGQTIFVSVKKGASAATFSFETEEHGGVWHRHGRWALPFTGRAHFDRQLDAWVGLSGEPGSVGHLCACDVVPAIPDAGGKGQYPPAGKLSKEKLLSDDPTERHVGATLVYMGGRSQFCLVQCVSIDGDRDRADERCGCNLDDEDDSDDERNGCHLEKYYCCDDDLLGVCGVPLIYGQPYRRLPYGRFPDSFFFLSIFRNFFVVF</sequence>
<protein>
    <submittedName>
        <fullName evidence="2">Uncharacterized protein</fullName>
    </submittedName>
</protein>
<evidence type="ECO:0000256" key="1">
    <source>
        <dbReference type="SAM" id="MobiDB-lite"/>
    </source>
</evidence>
<dbReference type="PANTHER" id="PTHR33085:SF62">
    <property type="entry name" value="OS03G0632600 PROTEIN"/>
    <property type="match status" value="1"/>
</dbReference>
<name>A0A8T0NA98_PANVG</name>
<dbReference type="SUPFAM" id="SSF75011">
    <property type="entry name" value="3-carboxy-cis,cis-mucoante lactonizing enzyme"/>
    <property type="match status" value="1"/>
</dbReference>
<dbReference type="InterPro" id="IPR012871">
    <property type="entry name" value="DUF1668_ORYSA"/>
</dbReference>
<organism evidence="2 3">
    <name type="scientific">Panicum virgatum</name>
    <name type="common">Blackwell switchgrass</name>
    <dbReference type="NCBI Taxonomy" id="38727"/>
    <lineage>
        <taxon>Eukaryota</taxon>
        <taxon>Viridiplantae</taxon>
        <taxon>Streptophyta</taxon>
        <taxon>Embryophyta</taxon>
        <taxon>Tracheophyta</taxon>
        <taxon>Spermatophyta</taxon>
        <taxon>Magnoliopsida</taxon>
        <taxon>Liliopsida</taxon>
        <taxon>Poales</taxon>
        <taxon>Poaceae</taxon>
        <taxon>PACMAD clade</taxon>
        <taxon>Panicoideae</taxon>
        <taxon>Panicodae</taxon>
        <taxon>Paniceae</taxon>
        <taxon>Panicinae</taxon>
        <taxon>Panicum</taxon>
        <taxon>Panicum sect. Hiantes</taxon>
    </lineage>
</organism>
<evidence type="ECO:0000313" key="3">
    <source>
        <dbReference type="Proteomes" id="UP000823388"/>
    </source>
</evidence>
<evidence type="ECO:0000313" key="2">
    <source>
        <dbReference type="EMBL" id="KAG2545913.1"/>
    </source>
</evidence>
<dbReference type="AlphaFoldDB" id="A0A8T0NA98"/>
<dbReference type="EMBL" id="CM029053">
    <property type="protein sequence ID" value="KAG2545913.1"/>
    <property type="molecule type" value="Genomic_DNA"/>
</dbReference>
<accession>A0A8T0NA98</accession>
<comment type="caution">
    <text evidence="2">The sequence shown here is derived from an EMBL/GenBank/DDBJ whole genome shotgun (WGS) entry which is preliminary data.</text>
</comment>
<dbReference type="Proteomes" id="UP000823388">
    <property type="component" value="Chromosome 9K"/>
</dbReference>
<keyword evidence="3" id="KW-1185">Reference proteome</keyword>